<dbReference type="EMBL" id="UGNC01000005">
    <property type="protein sequence ID" value="STW48500.1"/>
    <property type="molecule type" value="Genomic_DNA"/>
</dbReference>
<organism evidence="2 3">
    <name type="scientific">Klebsiella pneumoniae</name>
    <dbReference type="NCBI Taxonomy" id="573"/>
    <lineage>
        <taxon>Bacteria</taxon>
        <taxon>Pseudomonadati</taxon>
        <taxon>Pseudomonadota</taxon>
        <taxon>Gammaproteobacteria</taxon>
        <taxon>Enterobacterales</taxon>
        <taxon>Enterobacteriaceae</taxon>
        <taxon>Klebsiella/Raoultella group</taxon>
        <taxon>Klebsiella</taxon>
        <taxon>Klebsiella pneumoniae complex</taxon>
    </lineage>
</organism>
<dbReference type="AlphaFoldDB" id="A0A060VJ69"/>
<dbReference type="Proteomes" id="UP000255167">
    <property type="component" value="Unassembled WGS sequence"/>
</dbReference>
<evidence type="ECO:0000313" key="2">
    <source>
        <dbReference type="EMBL" id="STW48500.1"/>
    </source>
</evidence>
<protein>
    <submittedName>
        <fullName evidence="2">Exopolysaccharide biosynthesis protein</fullName>
    </submittedName>
</protein>
<evidence type="ECO:0000313" key="3">
    <source>
        <dbReference type="Proteomes" id="UP000255167"/>
    </source>
</evidence>
<reference evidence="2 3" key="1">
    <citation type="submission" date="2018-06" db="EMBL/GenBank/DDBJ databases">
        <authorList>
            <consortium name="Pathogen Informatics"/>
            <person name="Doyle S."/>
        </authorList>
    </citation>
    <scope>NUCLEOTIDE SEQUENCE [LARGE SCALE GENOMIC DNA]</scope>
    <source>
        <strain evidence="2 3">NCTC9617</strain>
    </source>
</reference>
<proteinExistence type="predicted"/>
<dbReference type="Pfam" id="PF04230">
    <property type="entry name" value="PS_pyruv_trans"/>
    <property type="match status" value="1"/>
</dbReference>
<name>A0A060VJ69_KLEPN</name>
<feature type="domain" description="Polysaccharide pyruvyl transferase" evidence="1">
    <location>
        <begin position="29"/>
        <end position="243"/>
    </location>
</feature>
<accession>A0A060VJ69</accession>
<sequence>MTNMKLKFDLLLKSYHLSHRFVYKANPGNAGDGVIASATYDFFERNALTYIPYRDGERYSSETDILIFGGGGNLIEGLYSEGHDFIQNNIGKFHKVIIMPSTIREYSDLFINNIDKFVVFCRENITFDYIKSLNYEPNKNVFITDDMAFYLDLNKYLSLKPVYKKQANCFRTDSESLTGDYKENNHDISLTWNGDYWDNEFLARNSTRCMISFLEEYKVVNTDRLHVAILASLLGKEVNFYPNSYYKNEAVYNYSLFNRYPKTCFITAS</sequence>
<dbReference type="InterPro" id="IPR007345">
    <property type="entry name" value="Polysacch_pyruvyl_Trfase"/>
</dbReference>
<gene>
    <name evidence="2" type="ORF">NCTC9617_05099</name>
</gene>
<evidence type="ECO:0000259" key="1">
    <source>
        <dbReference type="Pfam" id="PF04230"/>
    </source>
</evidence>